<reference evidence="1" key="1">
    <citation type="submission" date="2020-07" db="EMBL/GenBank/DDBJ databases">
        <title>Multicomponent nature underlies the extraordinary mechanical properties of spider dragline silk.</title>
        <authorList>
            <person name="Kono N."/>
            <person name="Nakamura H."/>
            <person name="Mori M."/>
            <person name="Yoshida Y."/>
            <person name="Ohtoshi R."/>
            <person name="Malay A.D."/>
            <person name="Moran D.A.P."/>
            <person name="Tomita M."/>
            <person name="Numata K."/>
            <person name="Arakawa K."/>
        </authorList>
    </citation>
    <scope>NUCLEOTIDE SEQUENCE</scope>
</reference>
<organism evidence="1 2">
    <name type="scientific">Trichonephila clavata</name>
    <name type="common">Joro spider</name>
    <name type="synonym">Nephila clavata</name>
    <dbReference type="NCBI Taxonomy" id="2740835"/>
    <lineage>
        <taxon>Eukaryota</taxon>
        <taxon>Metazoa</taxon>
        <taxon>Ecdysozoa</taxon>
        <taxon>Arthropoda</taxon>
        <taxon>Chelicerata</taxon>
        <taxon>Arachnida</taxon>
        <taxon>Araneae</taxon>
        <taxon>Araneomorphae</taxon>
        <taxon>Entelegynae</taxon>
        <taxon>Araneoidea</taxon>
        <taxon>Nephilidae</taxon>
        <taxon>Trichonephila</taxon>
    </lineage>
</organism>
<comment type="caution">
    <text evidence="1">The sequence shown here is derived from an EMBL/GenBank/DDBJ whole genome shotgun (WGS) entry which is preliminary data.</text>
</comment>
<gene>
    <name evidence="1" type="ORF">TNCT_585151</name>
</gene>
<dbReference type="EMBL" id="BMAO01003778">
    <property type="protein sequence ID" value="GFQ90152.1"/>
    <property type="molecule type" value="Genomic_DNA"/>
</dbReference>
<sequence length="118" mass="13400">MPLGKSFVFSRHPDYKANDPAFCTPIDFLIFPKGTDHQLRFDCVRSVPVHGRFGPFGSVVALAVEITNTYQENHRSSRSNSKTFDDGPRDIGTRESNLLLRNLRPGIFISKLNFRMTL</sequence>
<evidence type="ECO:0000313" key="1">
    <source>
        <dbReference type="EMBL" id="GFQ90152.1"/>
    </source>
</evidence>
<proteinExistence type="predicted"/>
<protein>
    <submittedName>
        <fullName evidence="1">Uncharacterized protein</fullName>
    </submittedName>
</protein>
<keyword evidence="2" id="KW-1185">Reference proteome</keyword>
<dbReference type="AlphaFoldDB" id="A0A8X6I9F3"/>
<accession>A0A8X6I9F3</accession>
<evidence type="ECO:0000313" key="2">
    <source>
        <dbReference type="Proteomes" id="UP000887116"/>
    </source>
</evidence>
<dbReference type="Proteomes" id="UP000887116">
    <property type="component" value="Unassembled WGS sequence"/>
</dbReference>
<name>A0A8X6I9F3_TRICU</name>